<dbReference type="OrthoDB" id="5426678at2759"/>
<reference evidence="2 3" key="1">
    <citation type="journal article" date="2018" name="Front. Microbiol.">
        <title>Genome-Wide Analysis of Corynespora cassiicola Leaf Fall Disease Putative Effectors.</title>
        <authorList>
            <person name="Lopez D."/>
            <person name="Ribeiro S."/>
            <person name="Label P."/>
            <person name="Fumanal B."/>
            <person name="Venisse J.S."/>
            <person name="Kohler A."/>
            <person name="de Oliveira R.R."/>
            <person name="Labutti K."/>
            <person name="Lipzen A."/>
            <person name="Lail K."/>
            <person name="Bauer D."/>
            <person name="Ohm R.A."/>
            <person name="Barry K.W."/>
            <person name="Spatafora J."/>
            <person name="Grigoriev I.V."/>
            <person name="Martin F.M."/>
            <person name="Pujade-Renaud V."/>
        </authorList>
    </citation>
    <scope>NUCLEOTIDE SEQUENCE [LARGE SCALE GENOMIC DNA]</scope>
    <source>
        <strain evidence="2 3">Philippines</strain>
    </source>
</reference>
<sequence length="213" mass="23427">MPCQMFSPVVSTAILALLLVLNAVTLEVAPDSSCANFCLDSPQSNASNIYHLSTFDRDISCLGTDYSGANSTEKGRRFKSRVGCEQTSDWAWGGDGDDGENDVYWFLYKLNVNIKSTIAWCVTGFFESQSNPNVTKANTLCSADCEPISKAINDRLKQSNQRLQYNYCSSDNDGFMNGIDKCATCLSKGENLQILANFESTLIFNARLAKLTL</sequence>
<feature type="chain" id="PRO_5015709656" evidence="1">
    <location>
        <begin position="24"/>
        <end position="213"/>
    </location>
</feature>
<dbReference type="EMBL" id="KZ678139">
    <property type="protein sequence ID" value="PSN63711.1"/>
    <property type="molecule type" value="Genomic_DNA"/>
</dbReference>
<feature type="signal peptide" evidence="1">
    <location>
        <begin position="1"/>
        <end position="23"/>
    </location>
</feature>
<proteinExistence type="predicted"/>
<accession>A0A2T2NE48</accession>
<dbReference type="Proteomes" id="UP000240883">
    <property type="component" value="Unassembled WGS sequence"/>
</dbReference>
<gene>
    <name evidence="2" type="ORF">BS50DRAFT_87193</name>
</gene>
<protein>
    <submittedName>
        <fullName evidence="2">Uncharacterized protein</fullName>
    </submittedName>
</protein>
<keyword evidence="3" id="KW-1185">Reference proteome</keyword>
<evidence type="ECO:0000313" key="2">
    <source>
        <dbReference type="EMBL" id="PSN63711.1"/>
    </source>
</evidence>
<name>A0A2T2NE48_CORCC</name>
<keyword evidence="1" id="KW-0732">Signal</keyword>
<evidence type="ECO:0000313" key="3">
    <source>
        <dbReference type="Proteomes" id="UP000240883"/>
    </source>
</evidence>
<evidence type="ECO:0000256" key="1">
    <source>
        <dbReference type="SAM" id="SignalP"/>
    </source>
</evidence>
<dbReference type="AlphaFoldDB" id="A0A2T2NE48"/>
<organism evidence="2 3">
    <name type="scientific">Corynespora cassiicola Philippines</name>
    <dbReference type="NCBI Taxonomy" id="1448308"/>
    <lineage>
        <taxon>Eukaryota</taxon>
        <taxon>Fungi</taxon>
        <taxon>Dikarya</taxon>
        <taxon>Ascomycota</taxon>
        <taxon>Pezizomycotina</taxon>
        <taxon>Dothideomycetes</taxon>
        <taxon>Pleosporomycetidae</taxon>
        <taxon>Pleosporales</taxon>
        <taxon>Corynesporascaceae</taxon>
        <taxon>Corynespora</taxon>
    </lineage>
</organism>